<dbReference type="Proteomes" id="UP001084650">
    <property type="component" value="Unassembled WGS sequence"/>
</dbReference>
<evidence type="ECO:0000313" key="2">
    <source>
        <dbReference type="Proteomes" id="UP001084650"/>
    </source>
</evidence>
<dbReference type="EMBL" id="JAPQYE010000010">
    <property type="protein sequence ID" value="MCZ0730475.1"/>
    <property type="molecule type" value="Genomic_DNA"/>
</dbReference>
<sequence>MRGKKVSGNHKKRRDPERMAAARLIEHSTDAHAADLLRQVSAGEISAREAWLAYTNKHTFKPDLEGLH</sequence>
<evidence type="ECO:0000313" key="1">
    <source>
        <dbReference type="EMBL" id="MCZ0730475.1"/>
    </source>
</evidence>
<dbReference type="RefSeq" id="WP_268787041.1">
    <property type="nucleotide sequence ID" value="NZ_JAPQYE010000010.1"/>
</dbReference>
<evidence type="ECO:0008006" key="3">
    <source>
        <dbReference type="Google" id="ProtNLM"/>
    </source>
</evidence>
<proteinExistence type="predicted"/>
<comment type="caution">
    <text evidence="1">The sequence shown here is derived from an EMBL/GenBank/DDBJ whole genome shotgun (WGS) entry which is preliminary data.</text>
</comment>
<protein>
    <recommendedName>
        <fullName evidence="3">Antitoxin VbhA domain-containing protein</fullName>
    </recommendedName>
</protein>
<keyword evidence="2" id="KW-1185">Reference proteome</keyword>
<reference evidence="1" key="1">
    <citation type="submission" date="2022-12" db="EMBL/GenBank/DDBJ databases">
        <title>Whole genome sequence of Mycolicibacterium iranicum strain SBH312.</title>
        <authorList>
            <person name="Jani J."/>
            <person name="Arifin Mustapha Z."/>
            <person name="Ahmed K."/>
            <person name="Kai Ling C."/>
        </authorList>
    </citation>
    <scope>NUCLEOTIDE SEQUENCE</scope>
    <source>
        <strain evidence="1">SBH312</strain>
    </source>
</reference>
<accession>A0ABT4HJU9</accession>
<gene>
    <name evidence="1" type="ORF">OY187_20710</name>
</gene>
<organism evidence="1 2">
    <name type="scientific">Mycolicibacterium iranicum</name>
    <name type="common">Mycobacterium iranicum</name>
    <dbReference type="NCBI Taxonomy" id="912594"/>
    <lineage>
        <taxon>Bacteria</taxon>
        <taxon>Bacillati</taxon>
        <taxon>Actinomycetota</taxon>
        <taxon>Actinomycetes</taxon>
        <taxon>Mycobacteriales</taxon>
        <taxon>Mycobacteriaceae</taxon>
        <taxon>Mycolicibacterium</taxon>
    </lineage>
</organism>
<name>A0ABT4HJU9_MYCIR</name>